<dbReference type="EMBL" id="CAEZYQ010000029">
    <property type="protein sequence ID" value="CAB4764300.1"/>
    <property type="molecule type" value="Genomic_DNA"/>
</dbReference>
<dbReference type="Pfam" id="PF11303">
    <property type="entry name" value="DUF3105"/>
    <property type="match status" value="1"/>
</dbReference>
<keyword evidence="1" id="KW-1133">Transmembrane helix</keyword>
<feature type="transmembrane region" description="Helical" evidence="1">
    <location>
        <begin position="29"/>
        <end position="48"/>
    </location>
</feature>
<gene>
    <name evidence="2" type="ORF">UFOPK2761_02894</name>
</gene>
<proteinExistence type="predicted"/>
<dbReference type="AlphaFoldDB" id="A0A6J6UWU3"/>
<accession>A0A6J6UWU3</accession>
<evidence type="ECO:0000256" key="1">
    <source>
        <dbReference type="SAM" id="Phobius"/>
    </source>
</evidence>
<evidence type="ECO:0000313" key="2">
    <source>
        <dbReference type="EMBL" id="CAB4764300.1"/>
    </source>
</evidence>
<protein>
    <submittedName>
        <fullName evidence="2">Unannotated protein</fullName>
    </submittedName>
</protein>
<reference evidence="2" key="1">
    <citation type="submission" date="2020-05" db="EMBL/GenBank/DDBJ databases">
        <authorList>
            <person name="Chiriac C."/>
            <person name="Salcher M."/>
            <person name="Ghai R."/>
            <person name="Kavagutti S V."/>
        </authorList>
    </citation>
    <scope>NUCLEOTIDE SEQUENCE</scope>
</reference>
<name>A0A6J6UWU3_9ZZZZ</name>
<sequence>MAKPAKSDRQAKIDQIRKQQKGADARRNVAIIGTCAVIALLIIGAAAFRPIKDWWDQRGFEDTELAAIGAPASVCAEPITESAEGSGQHVPEDQQATYDASPPAFGPHWSVLGLAPVPIGREFYTPEDRPELEQLLHNMEHGFTVMWYDESLTDDAEAMTELRAIARKFSDTSDRRNAFIVAPWTSEDGEPFPDDQTVALTHWSAGGAGETDPAKQVGVWQYCSEVSGEAVETFVRDYPQLDSPEPSTQL</sequence>
<dbReference type="InterPro" id="IPR021454">
    <property type="entry name" value="DUF3105"/>
</dbReference>
<keyword evidence="1" id="KW-0812">Transmembrane</keyword>
<organism evidence="2">
    <name type="scientific">freshwater metagenome</name>
    <dbReference type="NCBI Taxonomy" id="449393"/>
    <lineage>
        <taxon>unclassified sequences</taxon>
        <taxon>metagenomes</taxon>
        <taxon>ecological metagenomes</taxon>
    </lineage>
</organism>
<keyword evidence="1" id="KW-0472">Membrane</keyword>